<evidence type="ECO:0000313" key="4">
    <source>
        <dbReference type="Proteomes" id="UP000008827"/>
    </source>
</evidence>
<evidence type="ECO:0000313" key="2">
    <source>
        <dbReference type="EMBL" id="KRH45253.2"/>
    </source>
</evidence>
<protein>
    <recommendedName>
        <fullName evidence="1">MULE transposase domain-containing protein</fullName>
    </recommendedName>
</protein>
<reference evidence="2" key="3">
    <citation type="submission" date="2018-07" db="EMBL/GenBank/DDBJ databases">
        <title>WGS assembly of Glycine max.</title>
        <authorList>
            <person name="Schmutz J."/>
            <person name="Cannon S."/>
            <person name="Schlueter J."/>
            <person name="Ma J."/>
            <person name="Mitros T."/>
            <person name="Nelson W."/>
            <person name="Hyten D."/>
            <person name="Song Q."/>
            <person name="Thelen J."/>
            <person name="Cheng J."/>
            <person name="Xu D."/>
            <person name="Hellsten U."/>
            <person name="May G."/>
            <person name="Yu Y."/>
            <person name="Sakurai T."/>
            <person name="Umezawa T."/>
            <person name="Bhattacharyya M."/>
            <person name="Sandhu D."/>
            <person name="Valliyodan B."/>
            <person name="Lindquist E."/>
            <person name="Peto M."/>
            <person name="Grant D."/>
            <person name="Shu S."/>
            <person name="Goodstein D."/>
            <person name="Barry K."/>
            <person name="Futrell-Griggs M."/>
            <person name="Abernathy B."/>
            <person name="Du J."/>
            <person name="Tian Z."/>
            <person name="Zhu L."/>
            <person name="Gill N."/>
            <person name="Joshi T."/>
            <person name="Libault M."/>
            <person name="Sethuraman A."/>
            <person name="Zhang X."/>
            <person name="Shinozaki K."/>
            <person name="Nguyen H."/>
            <person name="Wing R."/>
            <person name="Cregan P."/>
            <person name="Specht J."/>
            <person name="Grimwood J."/>
            <person name="Rokhsar D."/>
            <person name="Stacey G."/>
            <person name="Shoemaker R."/>
            <person name="Jackson S."/>
        </authorList>
    </citation>
    <scope>NUCLEOTIDE SEQUENCE</scope>
    <source>
        <tissue evidence="2">Callus</tissue>
    </source>
</reference>
<keyword evidence="4" id="KW-1185">Reference proteome</keyword>
<gene>
    <name evidence="2" type="ORF">GLYMA_08G260900</name>
</gene>
<dbReference type="Pfam" id="PF10551">
    <property type="entry name" value="MULE"/>
    <property type="match status" value="1"/>
</dbReference>
<evidence type="ECO:0000259" key="1">
    <source>
        <dbReference type="Pfam" id="PF10551"/>
    </source>
</evidence>
<reference evidence="3" key="2">
    <citation type="submission" date="2018-02" db="UniProtKB">
        <authorList>
            <consortium name="EnsemblPlants"/>
        </authorList>
    </citation>
    <scope>IDENTIFICATION</scope>
    <source>
        <strain evidence="3">Williams 82</strain>
    </source>
</reference>
<organism evidence="2">
    <name type="scientific">Glycine max</name>
    <name type="common">Soybean</name>
    <name type="synonym">Glycine hispida</name>
    <dbReference type="NCBI Taxonomy" id="3847"/>
    <lineage>
        <taxon>Eukaryota</taxon>
        <taxon>Viridiplantae</taxon>
        <taxon>Streptophyta</taxon>
        <taxon>Embryophyta</taxon>
        <taxon>Tracheophyta</taxon>
        <taxon>Spermatophyta</taxon>
        <taxon>Magnoliopsida</taxon>
        <taxon>eudicotyledons</taxon>
        <taxon>Gunneridae</taxon>
        <taxon>Pentapetalae</taxon>
        <taxon>rosids</taxon>
        <taxon>fabids</taxon>
        <taxon>Fabales</taxon>
        <taxon>Fabaceae</taxon>
        <taxon>Papilionoideae</taxon>
        <taxon>50 kb inversion clade</taxon>
        <taxon>NPAAA clade</taxon>
        <taxon>indigoferoid/millettioid clade</taxon>
        <taxon>Phaseoleae</taxon>
        <taxon>Glycine</taxon>
        <taxon>Glycine subgen. Soja</taxon>
    </lineage>
</organism>
<dbReference type="STRING" id="3847.A0A0R0IYC0"/>
<proteinExistence type="predicted"/>
<sequence>MTPKTNQNSFIIGTVYDILCKILTSHRSILEVNMMLLNSMKAVGMGTPQIFGSIANQCGGYDRVGYRIKDMYNQTGRQQRLKNVDGKLALKCLSSLSVNDPLMFFHHTIDDENRLQHLFWRDGTMQMNYPMFSDVLAFDATYRNNKYECPLVVFYDVNHHNKTMVFGVAIVSNETKEIHVWLLEKLLEAMKGKPPMFVITNGDLAMRNSIRKNAKSNIKNVKFVVEFSRCMLQDYEVGEFKRKWMELVTMFDVEHHPWVLELYEKRRMWCTTYIRGSYFSGFRITSRCEALHSQISKFVYSRCNVIELLQHFSCCLSFIQVRDDFDSMHGQIFLRMHFKSLEKCVASLFTTKIFILFRPILERSGTMKVVDGGAIDPSNDPLHWIGVNPKGSYLRAHKEKLSGKMQEW</sequence>
<dbReference type="AlphaFoldDB" id="A0A0R0IYC0"/>
<name>A0A0R0IYC0_SOYBN</name>
<dbReference type="Gramene" id="KRH45253">
    <property type="protein sequence ID" value="KRH45253"/>
    <property type="gene ID" value="GLYMA_08G260900"/>
</dbReference>
<accession>A0A0R0IYC0</accession>
<dbReference type="OMA" id="GSIANQC"/>
<feature type="domain" description="MULE transposase" evidence="1">
    <location>
        <begin position="135"/>
        <end position="212"/>
    </location>
</feature>
<dbReference type="PANTHER" id="PTHR47718">
    <property type="entry name" value="OS01G0519700 PROTEIN"/>
    <property type="match status" value="1"/>
</dbReference>
<dbReference type="InterPro" id="IPR018289">
    <property type="entry name" value="MULE_transposase_dom"/>
</dbReference>
<dbReference type="EMBL" id="CM000841">
    <property type="protein sequence ID" value="KRH45253.2"/>
    <property type="molecule type" value="Genomic_DNA"/>
</dbReference>
<dbReference type="InParanoid" id="A0A0R0IYC0"/>
<dbReference type="Proteomes" id="UP000008827">
    <property type="component" value="Chromosome 8"/>
</dbReference>
<accession>A0A2K7JK86</accession>
<dbReference type="EnsemblPlants" id="KRH45253">
    <property type="protein sequence ID" value="KRH45253"/>
    <property type="gene ID" value="GLYMA_08G260900"/>
</dbReference>
<evidence type="ECO:0000313" key="3">
    <source>
        <dbReference type="EnsemblPlants" id="KRH45253"/>
    </source>
</evidence>
<reference evidence="2 3" key="1">
    <citation type="journal article" date="2010" name="Nature">
        <title>Genome sequence of the palaeopolyploid soybean.</title>
        <authorList>
            <person name="Schmutz J."/>
            <person name="Cannon S.B."/>
            <person name="Schlueter J."/>
            <person name="Ma J."/>
            <person name="Mitros T."/>
            <person name="Nelson W."/>
            <person name="Hyten D.L."/>
            <person name="Song Q."/>
            <person name="Thelen J.J."/>
            <person name="Cheng J."/>
            <person name="Xu D."/>
            <person name="Hellsten U."/>
            <person name="May G.D."/>
            <person name="Yu Y."/>
            <person name="Sakurai T."/>
            <person name="Umezawa T."/>
            <person name="Bhattacharyya M.K."/>
            <person name="Sandhu D."/>
            <person name="Valliyodan B."/>
            <person name="Lindquist E."/>
            <person name="Peto M."/>
            <person name="Grant D."/>
            <person name="Shu S."/>
            <person name="Goodstein D."/>
            <person name="Barry K."/>
            <person name="Futrell-Griggs M."/>
            <person name="Abernathy B."/>
            <person name="Du J."/>
            <person name="Tian Z."/>
            <person name="Zhu L."/>
            <person name="Gill N."/>
            <person name="Joshi T."/>
            <person name="Libault M."/>
            <person name="Sethuraman A."/>
            <person name="Zhang X.-C."/>
            <person name="Shinozaki K."/>
            <person name="Nguyen H.T."/>
            <person name="Wing R.A."/>
            <person name="Cregan P."/>
            <person name="Specht J."/>
            <person name="Grimwood J."/>
            <person name="Rokhsar D."/>
            <person name="Stacey G."/>
            <person name="Shoemaker R.C."/>
            <person name="Jackson S.A."/>
        </authorList>
    </citation>
    <scope>NUCLEOTIDE SEQUENCE</scope>
    <source>
        <strain evidence="3">cv. Williams 82</strain>
        <tissue evidence="2">Callus</tissue>
    </source>
</reference>